<evidence type="ECO:0000313" key="2">
    <source>
        <dbReference type="Proteomes" id="UP000235777"/>
    </source>
</evidence>
<gene>
    <name evidence="1" type="ORF">C0Z20_25605</name>
</gene>
<dbReference type="Proteomes" id="UP000235777">
    <property type="component" value="Unassembled WGS sequence"/>
</dbReference>
<dbReference type="RefSeq" id="WP_018440810.1">
    <property type="nucleotide sequence ID" value="NZ_KB890173.1"/>
</dbReference>
<dbReference type="OrthoDB" id="8759457at2"/>
<organism evidence="1 2">
    <name type="scientific">Trinickia symbiotica</name>
    <dbReference type="NCBI Taxonomy" id="863227"/>
    <lineage>
        <taxon>Bacteria</taxon>
        <taxon>Pseudomonadati</taxon>
        <taxon>Pseudomonadota</taxon>
        <taxon>Betaproteobacteria</taxon>
        <taxon>Burkholderiales</taxon>
        <taxon>Burkholderiaceae</taxon>
        <taxon>Trinickia</taxon>
    </lineage>
</organism>
<sequence>MATLVINDLPESVELDRQAMAAITGGAMIRGQAARLAARQQTLTGLESHGPTVTATPASAVRTTLLFAATTSLLR</sequence>
<accession>A0A2N7WU21</accession>
<name>A0A2N7WU21_9BURK</name>
<comment type="caution">
    <text evidence="1">The sequence shown here is derived from an EMBL/GenBank/DDBJ whole genome shotgun (WGS) entry which is preliminary data.</text>
</comment>
<evidence type="ECO:0000313" key="1">
    <source>
        <dbReference type="EMBL" id="PMS32755.1"/>
    </source>
</evidence>
<proteinExistence type="predicted"/>
<protein>
    <submittedName>
        <fullName evidence="1">Uncharacterized protein</fullName>
    </submittedName>
</protein>
<dbReference type="AlphaFoldDB" id="A0A2N7WU21"/>
<reference evidence="1 2" key="1">
    <citation type="submission" date="2018-01" db="EMBL/GenBank/DDBJ databases">
        <title>Whole genome analyses suggest that Burkholderia sensu lato contains two further novel genera in the rhizoxinica-symbiotica group Mycetohabitans gen. nov., and Trinickia gen. nov.: implications for the evolution of diazotrophy and nodulation in the Burkholderiaceae.</title>
        <authorList>
            <person name="Estrada-de los Santos P."/>
            <person name="Palmer M."/>
            <person name="Chavez-Ramirez B."/>
            <person name="Beukes C."/>
            <person name="Steenkamp E.T."/>
            <person name="Hirsch A.M."/>
            <person name="Manyaka P."/>
            <person name="Maluk M."/>
            <person name="Lafos M."/>
            <person name="Crook M."/>
            <person name="Gross E."/>
            <person name="Simon M.F."/>
            <person name="Bueno dos Reis Junior F."/>
            <person name="Poole P.S."/>
            <person name="Venter S.N."/>
            <person name="James E.K."/>
        </authorList>
    </citation>
    <scope>NUCLEOTIDE SEQUENCE [LARGE SCALE GENOMIC DNA]</scope>
    <source>
        <strain evidence="1 2">JPY 581</strain>
    </source>
</reference>
<keyword evidence="2" id="KW-1185">Reference proteome</keyword>
<dbReference type="EMBL" id="PNYC01000020">
    <property type="protein sequence ID" value="PMS32755.1"/>
    <property type="molecule type" value="Genomic_DNA"/>
</dbReference>